<dbReference type="NCBIfam" id="TIGR00229">
    <property type="entry name" value="sensory_box"/>
    <property type="match status" value="2"/>
</dbReference>
<dbReference type="InterPro" id="IPR052162">
    <property type="entry name" value="Sensor_kinase/Photoreceptor"/>
</dbReference>
<feature type="domain" description="PAC" evidence="8">
    <location>
        <begin position="1101"/>
        <end position="1153"/>
    </location>
</feature>
<keyword evidence="4" id="KW-0808">Transferase</keyword>
<dbReference type="PRINTS" id="PR00344">
    <property type="entry name" value="BCTRLSENSOR"/>
</dbReference>
<dbReference type="Pfam" id="PF08447">
    <property type="entry name" value="PAS_3"/>
    <property type="match status" value="7"/>
</dbReference>
<dbReference type="SUPFAM" id="SSF55874">
    <property type="entry name" value="ATPase domain of HSP90 chaperone/DNA topoisomerase II/histidine kinase"/>
    <property type="match status" value="1"/>
</dbReference>
<dbReference type="SMART" id="SM00086">
    <property type="entry name" value="PAC"/>
    <property type="match status" value="9"/>
</dbReference>
<dbReference type="SUPFAM" id="SSF55785">
    <property type="entry name" value="PYP-like sensor domain (PAS domain)"/>
    <property type="match status" value="9"/>
</dbReference>
<dbReference type="CDD" id="cd00130">
    <property type="entry name" value="PAS"/>
    <property type="match status" value="4"/>
</dbReference>
<dbReference type="PROSITE" id="PS50112">
    <property type="entry name" value="PAS"/>
    <property type="match status" value="3"/>
</dbReference>
<proteinExistence type="predicted"/>
<dbReference type="PANTHER" id="PTHR43304:SF1">
    <property type="entry name" value="PAC DOMAIN-CONTAINING PROTEIN"/>
    <property type="match status" value="1"/>
</dbReference>
<protein>
    <recommendedName>
        <fullName evidence="2">histidine kinase</fullName>
        <ecNumber evidence="2">2.7.13.3</ecNumber>
    </recommendedName>
</protein>
<feature type="domain" description="PAC" evidence="8">
    <location>
        <begin position="846"/>
        <end position="898"/>
    </location>
</feature>
<dbReference type="PROSITE" id="PS50109">
    <property type="entry name" value="HIS_KIN"/>
    <property type="match status" value="1"/>
</dbReference>
<dbReference type="GeneID" id="90592575"/>
<keyword evidence="10" id="KW-1185">Reference proteome</keyword>
<dbReference type="InterPro" id="IPR036890">
    <property type="entry name" value="HATPase_C_sf"/>
</dbReference>
<evidence type="ECO:0000259" key="8">
    <source>
        <dbReference type="PROSITE" id="PS50113"/>
    </source>
</evidence>
<accession>A0ABY0URI6</accession>
<feature type="domain" description="PAS" evidence="7">
    <location>
        <begin position="661"/>
        <end position="716"/>
    </location>
</feature>
<feature type="domain" description="PAS" evidence="7">
    <location>
        <begin position="918"/>
        <end position="970"/>
    </location>
</feature>
<evidence type="ECO:0000256" key="1">
    <source>
        <dbReference type="ARBA" id="ARBA00000085"/>
    </source>
</evidence>
<dbReference type="Pfam" id="PF02518">
    <property type="entry name" value="HATPase_c"/>
    <property type="match status" value="1"/>
</dbReference>
<evidence type="ECO:0000256" key="4">
    <source>
        <dbReference type="ARBA" id="ARBA00022679"/>
    </source>
</evidence>
<feature type="domain" description="PAC" evidence="8">
    <location>
        <begin position="211"/>
        <end position="263"/>
    </location>
</feature>
<comment type="catalytic activity">
    <reaction evidence="1">
        <text>ATP + protein L-histidine = ADP + protein N-phospho-L-histidine.</text>
        <dbReference type="EC" id="2.7.13.3"/>
    </reaction>
</comment>
<dbReference type="SMART" id="SM00091">
    <property type="entry name" value="PAS"/>
    <property type="match status" value="7"/>
</dbReference>
<reference evidence="9 10" key="1">
    <citation type="submission" date="2016-10" db="EMBL/GenBank/DDBJ databases">
        <authorList>
            <person name="Varghese N."/>
            <person name="Submissions S."/>
        </authorList>
    </citation>
    <scope>NUCLEOTIDE SEQUENCE [LARGE SCALE GENOMIC DNA]</scope>
    <source>
        <strain evidence="9 10">MAR_2009_60</strain>
    </source>
</reference>
<name>A0ABY0URI6_9FLAO</name>
<feature type="domain" description="Histidine kinase" evidence="6">
    <location>
        <begin position="1178"/>
        <end position="1388"/>
    </location>
</feature>
<feature type="domain" description="PAC" evidence="8">
    <location>
        <begin position="338"/>
        <end position="390"/>
    </location>
</feature>
<keyword evidence="5" id="KW-0418">Kinase</keyword>
<dbReference type="RefSeq" id="WP_091606719.1">
    <property type="nucleotide sequence ID" value="NZ_LT629754.1"/>
</dbReference>
<feature type="domain" description="PAC" evidence="8">
    <location>
        <begin position="974"/>
        <end position="1026"/>
    </location>
</feature>
<dbReference type="Gene3D" id="3.30.450.20">
    <property type="entry name" value="PAS domain"/>
    <property type="match status" value="9"/>
</dbReference>
<dbReference type="InterPro" id="IPR013655">
    <property type="entry name" value="PAS_fold_3"/>
</dbReference>
<dbReference type="Proteomes" id="UP000199574">
    <property type="component" value="Chromosome I"/>
</dbReference>
<evidence type="ECO:0000313" key="9">
    <source>
        <dbReference type="EMBL" id="SDT08152.1"/>
    </source>
</evidence>
<dbReference type="Gene3D" id="2.10.70.100">
    <property type="match status" value="5"/>
</dbReference>
<evidence type="ECO:0000313" key="10">
    <source>
        <dbReference type="Proteomes" id="UP000199574"/>
    </source>
</evidence>
<dbReference type="Gene3D" id="3.30.565.10">
    <property type="entry name" value="Histidine kinase-like ATPase, C-terminal domain"/>
    <property type="match status" value="1"/>
</dbReference>
<evidence type="ECO:0000256" key="2">
    <source>
        <dbReference type="ARBA" id="ARBA00012438"/>
    </source>
</evidence>
<gene>
    <name evidence="9" type="ORF">SAMN05192545_2718</name>
</gene>
<dbReference type="InterPro" id="IPR000700">
    <property type="entry name" value="PAS-assoc_C"/>
</dbReference>
<feature type="domain" description="PAC" evidence="8">
    <location>
        <begin position="592"/>
        <end position="644"/>
    </location>
</feature>
<dbReference type="Gene3D" id="1.10.287.130">
    <property type="match status" value="1"/>
</dbReference>
<dbReference type="InterPro" id="IPR004358">
    <property type="entry name" value="Sig_transdc_His_kin-like_C"/>
</dbReference>
<dbReference type="EMBL" id="LT629754">
    <property type="protein sequence ID" value="SDT08152.1"/>
    <property type="molecule type" value="Genomic_DNA"/>
</dbReference>
<evidence type="ECO:0000259" key="7">
    <source>
        <dbReference type="PROSITE" id="PS50112"/>
    </source>
</evidence>
<dbReference type="PANTHER" id="PTHR43304">
    <property type="entry name" value="PHYTOCHROME-LIKE PROTEIN CPH1"/>
    <property type="match status" value="1"/>
</dbReference>
<dbReference type="InterPro" id="IPR035965">
    <property type="entry name" value="PAS-like_dom_sf"/>
</dbReference>
<organism evidence="9 10">
    <name type="scientific">Maribacter dokdonensis</name>
    <dbReference type="NCBI Taxonomy" id="320912"/>
    <lineage>
        <taxon>Bacteria</taxon>
        <taxon>Pseudomonadati</taxon>
        <taxon>Bacteroidota</taxon>
        <taxon>Flavobacteriia</taxon>
        <taxon>Flavobacteriales</taxon>
        <taxon>Flavobacteriaceae</taxon>
        <taxon>Maribacter</taxon>
    </lineage>
</organism>
<dbReference type="SMART" id="SM00387">
    <property type="entry name" value="HATPase_c"/>
    <property type="match status" value="1"/>
</dbReference>
<evidence type="ECO:0000256" key="3">
    <source>
        <dbReference type="ARBA" id="ARBA00022553"/>
    </source>
</evidence>
<dbReference type="EC" id="2.7.13.3" evidence="2"/>
<dbReference type="InterPro" id="IPR001610">
    <property type="entry name" value="PAC"/>
</dbReference>
<dbReference type="InterPro" id="IPR003594">
    <property type="entry name" value="HATPase_dom"/>
</dbReference>
<feature type="domain" description="PAS" evidence="7">
    <location>
        <begin position="291"/>
        <end position="335"/>
    </location>
</feature>
<dbReference type="InterPro" id="IPR005467">
    <property type="entry name" value="His_kinase_dom"/>
</dbReference>
<dbReference type="InterPro" id="IPR000014">
    <property type="entry name" value="PAS"/>
</dbReference>
<evidence type="ECO:0000256" key="5">
    <source>
        <dbReference type="ARBA" id="ARBA00022777"/>
    </source>
</evidence>
<evidence type="ECO:0000259" key="6">
    <source>
        <dbReference type="PROSITE" id="PS50109"/>
    </source>
</evidence>
<sequence length="1388" mass="159304">MEKENTLLEKNKLFSATKKVARIGIFQLDLTSNSVYWNDDLKEIHQVPLSFSPSIEGLYGNCTNVFQKELLFNLHKEAINEGIPFEISYEILTKQGQKRNLRTTVQPIFKAGRCTNLHGTTVEVSQFENSNIETVQYTEQLNTAEILANSGSWKWNIITDELIWSDNFYTIFDHKRDIPITYDVYLNYIHKEDRKKISAKFESALKNKIFPESIYRIQLADGTIKTLNSSGKVIINEKGDVVSLMGTCQDITEQVAKEQELSKKKQQLELSESINKAGSWQFTIANGEFKWSDNLYTIFNLAIGEKMNFEKLKKFIHPEDIGLIKEKLEETIKEKKSHTFTHRIILKNNTIKTVRVVSDALTNDKGEVVELIGTTQDITKRLDVEKELKEKNQLLDFAENLTTMGYWKYKPETDDVFWSDNLYTIFDIPKEKKITFDTYFDKIHPADKDIIKTKIDQSISEHKFHDYTHRIITDNNIIKTVQILGKATYNAQDGLQELLGACLDITENQTKELELAQKNHQLNSAEKMAKIGYWHWNTASNEVYWSDNLHAIYGHDKNKPLNFETYISYIHKDDRAAISTKLSNAIIAGDFPNSTYRIQLSNGSIKTIKSIGKIVRNQNGEVLEMSGTCQDITEAIRKETELIHKNQQLNLAEKMANLGSFQWQPKNEVFKWSDNLYRIYGFTPGEHIDLEKSLSKIHPEDLERVKHVTRELIDGIDHKQITYRIQKDKDTIKTLLVKGITAINENGHLEMTGTTQDITSLIKTEQELKEKNRLLSVSEEMAMMGSWKWNPGTGVSTWSDNLYQIYGIDLHTPITIELFLSRVHPNDVDKVNNHIAKILETRKSEKILTFRIIKGVNSIRSLELIAEVIEDKHGNILELIGSTQDVTDKVKARKEIKEKNQLLSYAEEISNMGSWHWDLDRDILKWSDNLYKIYGLEVNTTINIEKFYSQIHPDDIAQVKALITKSINGDEKIKLLSFRIILDDGSIRSIESRAETKKNHLGKVVEMVGTAQDITEKLKIEKDILEKNHMLNFAEELAMIGYWQLNVANDSFIWSNNMYRIFGFEIGIDVNFDLILSHIHPDDKQILIHKKENTISTNSLEKFTQRILHQDGKIRFSEIIGKVIKDSYGKAIKVIGSCRDITDEILAQKKILDTNKNLEESTVKLTAQNKQLAEFNQITSHNLRAPVSNLNALLKLYTKTQSEGKKIEIFEKFEIVIERLTETLNALVETITIKKNGVEIIPKLDFEQVLLKTKQTLAATLLETKAKITYDFSKAKNVDYNPIYLESIFLNLISNAIKYRSPDRVPQIFITSKKDNNRTVLEFKDNGLGIDLKNHGNKLFGLNQVFHKHPESKGIGLFITKAQVLAMGGSITAESDVNIGSTFIITLN</sequence>
<keyword evidence="3" id="KW-0597">Phosphoprotein</keyword>
<dbReference type="PROSITE" id="PS50113">
    <property type="entry name" value="PAC"/>
    <property type="match status" value="6"/>
</dbReference>